<sequence>MAPERVARGRRRGVEDSSASRRNGQRERGKERDKVSKNGEAERRGQHLGSRGTSRHPTIGSETTVSLALSA</sequence>
<accession>A0AAV1FJP7</accession>
<feature type="region of interest" description="Disordered" evidence="1">
    <location>
        <begin position="1"/>
        <end position="71"/>
    </location>
</feature>
<proteinExistence type="predicted"/>
<dbReference type="AlphaFoldDB" id="A0AAV1FJP7"/>
<feature type="compositionally biased region" description="Polar residues" evidence="1">
    <location>
        <begin position="51"/>
        <end position="71"/>
    </location>
</feature>
<feature type="compositionally biased region" description="Basic and acidic residues" evidence="1">
    <location>
        <begin position="12"/>
        <end position="45"/>
    </location>
</feature>
<dbReference type="EMBL" id="OY660871">
    <property type="protein sequence ID" value="CAJ1061422.1"/>
    <property type="molecule type" value="Genomic_DNA"/>
</dbReference>
<gene>
    <name evidence="2" type="ORF">XNOV1_A033707</name>
</gene>
<evidence type="ECO:0000256" key="1">
    <source>
        <dbReference type="SAM" id="MobiDB-lite"/>
    </source>
</evidence>
<name>A0AAV1FJP7_XYRNO</name>
<dbReference type="Proteomes" id="UP001178508">
    <property type="component" value="Chromosome 8"/>
</dbReference>
<evidence type="ECO:0000313" key="3">
    <source>
        <dbReference type="Proteomes" id="UP001178508"/>
    </source>
</evidence>
<evidence type="ECO:0000313" key="2">
    <source>
        <dbReference type="EMBL" id="CAJ1061422.1"/>
    </source>
</evidence>
<reference evidence="2" key="1">
    <citation type="submission" date="2023-08" db="EMBL/GenBank/DDBJ databases">
        <authorList>
            <person name="Alioto T."/>
            <person name="Alioto T."/>
            <person name="Gomez Garrido J."/>
        </authorList>
    </citation>
    <scope>NUCLEOTIDE SEQUENCE</scope>
</reference>
<protein>
    <submittedName>
        <fullName evidence="2">Uncharacterized protein</fullName>
    </submittedName>
</protein>
<keyword evidence="3" id="KW-1185">Reference proteome</keyword>
<organism evidence="2 3">
    <name type="scientific">Xyrichtys novacula</name>
    <name type="common">Pearly razorfish</name>
    <name type="synonym">Hemipteronotus novacula</name>
    <dbReference type="NCBI Taxonomy" id="13765"/>
    <lineage>
        <taxon>Eukaryota</taxon>
        <taxon>Metazoa</taxon>
        <taxon>Chordata</taxon>
        <taxon>Craniata</taxon>
        <taxon>Vertebrata</taxon>
        <taxon>Euteleostomi</taxon>
        <taxon>Actinopterygii</taxon>
        <taxon>Neopterygii</taxon>
        <taxon>Teleostei</taxon>
        <taxon>Neoteleostei</taxon>
        <taxon>Acanthomorphata</taxon>
        <taxon>Eupercaria</taxon>
        <taxon>Labriformes</taxon>
        <taxon>Labridae</taxon>
        <taxon>Xyrichtys</taxon>
    </lineage>
</organism>